<keyword evidence="3 5" id="KW-1133">Transmembrane helix</keyword>
<feature type="transmembrane region" description="Helical" evidence="5">
    <location>
        <begin position="54"/>
        <end position="76"/>
    </location>
</feature>
<dbReference type="OMA" id="QVKCAIP"/>
<evidence type="ECO:0000256" key="2">
    <source>
        <dbReference type="ARBA" id="ARBA00022692"/>
    </source>
</evidence>
<evidence type="ECO:0000256" key="3">
    <source>
        <dbReference type="ARBA" id="ARBA00022989"/>
    </source>
</evidence>
<evidence type="ECO:0000256" key="5">
    <source>
        <dbReference type="SAM" id="Phobius"/>
    </source>
</evidence>
<protein>
    <submittedName>
        <fullName evidence="8">G_PROTEIN_RECEP_F1_2 domain-containing protein</fullName>
    </submittedName>
</protein>
<dbReference type="SMART" id="SM01381">
    <property type="entry name" value="7TM_GPCR_Srsx"/>
    <property type="match status" value="1"/>
</dbReference>
<reference evidence="6 7" key="2">
    <citation type="submission" date="2018-11" db="EMBL/GenBank/DDBJ databases">
        <authorList>
            <consortium name="Pathogen Informatics"/>
        </authorList>
    </citation>
    <scope>NUCLEOTIDE SEQUENCE [LARGE SCALE GENOMIC DNA]</scope>
</reference>
<dbReference type="PANTHER" id="PTHR23360:SF5">
    <property type="entry name" value="G-PROTEIN COUPLED RECEPTORS FAMILY 1 PROFILE DOMAIN-CONTAINING PROTEIN"/>
    <property type="match status" value="1"/>
</dbReference>
<gene>
    <name evidence="6" type="ORF">NBR_LOCUS815</name>
</gene>
<dbReference type="InterPro" id="IPR047130">
    <property type="entry name" value="7TM_GPCR_Srsx_nematod"/>
</dbReference>
<organism evidence="8">
    <name type="scientific">Nippostrongylus brasiliensis</name>
    <name type="common">Rat hookworm</name>
    <dbReference type="NCBI Taxonomy" id="27835"/>
    <lineage>
        <taxon>Eukaryota</taxon>
        <taxon>Metazoa</taxon>
        <taxon>Ecdysozoa</taxon>
        <taxon>Nematoda</taxon>
        <taxon>Chromadorea</taxon>
        <taxon>Rhabditida</taxon>
        <taxon>Rhabditina</taxon>
        <taxon>Rhabditomorpha</taxon>
        <taxon>Strongyloidea</taxon>
        <taxon>Heligmosomidae</taxon>
        <taxon>Nippostrongylus</taxon>
    </lineage>
</organism>
<evidence type="ECO:0000256" key="4">
    <source>
        <dbReference type="ARBA" id="ARBA00023136"/>
    </source>
</evidence>
<dbReference type="Proteomes" id="UP000271162">
    <property type="component" value="Unassembled WGS sequence"/>
</dbReference>
<dbReference type="PANTHER" id="PTHR23360">
    <property type="entry name" value="G-PROTEIN COUPLED RECEPTORS FAMILY 1 PROFILE DOMAIN-CONTAINING PROTEIN-RELATED"/>
    <property type="match status" value="1"/>
</dbReference>
<dbReference type="AlphaFoldDB" id="A0A0N4XE62"/>
<proteinExistence type="predicted"/>
<evidence type="ECO:0000313" key="7">
    <source>
        <dbReference type="Proteomes" id="UP000271162"/>
    </source>
</evidence>
<dbReference type="SUPFAM" id="SSF81321">
    <property type="entry name" value="Family A G protein-coupled receptor-like"/>
    <property type="match status" value="1"/>
</dbReference>
<comment type="subcellular location">
    <subcellularLocation>
        <location evidence="1">Membrane</location>
    </subcellularLocation>
</comment>
<accession>A0A0N4XE62</accession>
<dbReference type="InterPro" id="IPR000276">
    <property type="entry name" value="GPCR_Rhodpsn"/>
</dbReference>
<dbReference type="GO" id="GO:0004930">
    <property type="term" value="F:G protein-coupled receptor activity"/>
    <property type="evidence" value="ECO:0007669"/>
    <property type="project" value="InterPro"/>
</dbReference>
<keyword evidence="7" id="KW-1185">Reference proteome</keyword>
<evidence type="ECO:0000313" key="8">
    <source>
        <dbReference type="WBParaSite" id="NBR_0000081401-mRNA-1"/>
    </source>
</evidence>
<evidence type="ECO:0000256" key="1">
    <source>
        <dbReference type="ARBA" id="ARBA00004370"/>
    </source>
</evidence>
<keyword evidence="2 5" id="KW-0812">Transmembrane</keyword>
<dbReference type="STRING" id="27835.A0A0N4XE62"/>
<dbReference type="InterPro" id="IPR019424">
    <property type="entry name" value="7TM_GPCR_Srsx"/>
</dbReference>
<dbReference type="PROSITE" id="PS00237">
    <property type="entry name" value="G_PROTEIN_RECEP_F1_1"/>
    <property type="match status" value="1"/>
</dbReference>
<dbReference type="GO" id="GO:0016020">
    <property type="term" value="C:membrane"/>
    <property type="evidence" value="ECO:0007669"/>
    <property type="project" value="UniProtKB-SubCell"/>
</dbReference>
<dbReference type="Gene3D" id="1.20.1070.10">
    <property type="entry name" value="Rhodopsin 7-helix transmembrane proteins"/>
    <property type="match status" value="1"/>
</dbReference>
<evidence type="ECO:0000313" key="6">
    <source>
        <dbReference type="EMBL" id="VDL63841.1"/>
    </source>
</evidence>
<feature type="transmembrane region" description="Helical" evidence="5">
    <location>
        <begin position="108"/>
        <end position="127"/>
    </location>
</feature>
<reference evidence="8" key="1">
    <citation type="submission" date="2017-02" db="UniProtKB">
        <authorList>
            <consortium name="WormBaseParasite"/>
        </authorList>
    </citation>
    <scope>IDENTIFICATION</scope>
</reference>
<dbReference type="WBParaSite" id="NBR_0000081401-mRNA-1">
    <property type="protein sequence ID" value="NBR_0000081401-mRNA-1"/>
    <property type="gene ID" value="NBR_0000081401"/>
</dbReference>
<name>A0A0N4XE62_NIPBR</name>
<sequence length="184" mass="20587">MIPIVDEIFLRRMSSPCHILIALTCSMDLLHEFGHFPYAYHYFGMTTIVQSDCFWIQILPFIGACAGSPLILVLGVDRFIAVCFPSRLVQCSIPQAFGPSAFALVNHVGFGIHIANVMIYMISYFVLRRSGANCHGRGAVLELELLVAEVGVAGVRRRRGYCGGDRRRRRYSGEGKAEVVQWFL</sequence>
<dbReference type="EMBL" id="UYSL01000459">
    <property type="protein sequence ID" value="VDL63841.1"/>
    <property type="molecule type" value="Genomic_DNA"/>
</dbReference>
<dbReference type="Pfam" id="PF10320">
    <property type="entry name" value="7TM_GPCR_Srsx"/>
    <property type="match status" value="1"/>
</dbReference>
<keyword evidence="4 5" id="KW-0472">Membrane</keyword>